<evidence type="ECO:0000313" key="1">
    <source>
        <dbReference type="EMBL" id="GEP02294.1"/>
    </source>
</evidence>
<dbReference type="Proteomes" id="UP000321960">
    <property type="component" value="Unassembled WGS sequence"/>
</dbReference>
<dbReference type="EMBL" id="BJZU01000003">
    <property type="protein sequence ID" value="GEP02294.1"/>
    <property type="molecule type" value="Genomic_DNA"/>
</dbReference>
<evidence type="ECO:0000313" key="2">
    <source>
        <dbReference type="EMBL" id="GLS62239.1"/>
    </source>
</evidence>
<evidence type="ECO:0000313" key="3">
    <source>
        <dbReference type="Proteomes" id="UP000321960"/>
    </source>
</evidence>
<name>A0A512IX51_9HYPH</name>
<dbReference type="RefSeq" id="WP_147023967.1">
    <property type="nucleotide sequence ID" value="NZ_BJZU01000003.1"/>
</dbReference>
<evidence type="ECO:0000313" key="4">
    <source>
        <dbReference type="Proteomes" id="UP001156856"/>
    </source>
</evidence>
<proteinExistence type="predicted"/>
<keyword evidence="4" id="KW-1185">Reference proteome</keyword>
<accession>A0A512IX51</accession>
<gene>
    <name evidence="2" type="ORF">GCM10007888_06200</name>
    <name evidence="1" type="ORF">MOX02_03320</name>
</gene>
<reference evidence="1 3" key="3">
    <citation type="submission" date="2019-07" db="EMBL/GenBank/DDBJ databases">
        <title>Whole genome shotgun sequence of Methylobacterium oxalidis NBRC 107715.</title>
        <authorList>
            <person name="Hosoyama A."/>
            <person name="Uohara A."/>
            <person name="Ohji S."/>
            <person name="Ichikawa N."/>
        </authorList>
    </citation>
    <scope>NUCLEOTIDE SEQUENCE [LARGE SCALE GENOMIC DNA]</scope>
    <source>
        <strain evidence="1 3">NBRC 107715</strain>
    </source>
</reference>
<reference evidence="2" key="1">
    <citation type="journal article" date="2014" name="Int. J. Syst. Evol. Microbiol.">
        <title>Complete genome of a new Firmicutes species belonging to the dominant human colonic microbiota ('Ruminococcus bicirculans') reveals two chromosomes and a selective capacity to utilize plant glucans.</title>
        <authorList>
            <consortium name="NISC Comparative Sequencing Program"/>
            <person name="Wegmann U."/>
            <person name="Louis P."/>
            <person name="Goesmann A."/>
            <person name="Henrissat B."/>
            <person name="Duncan S.H."/>
            <person name="Flint H.J."/>
        </authorList>
    </citation>
    <scope>NUCLEOTIDE SEQUENCE</scope>
    <source>
        <strain evidence="2">NBRC 107715</strain>
    </source>
</reference>
<reference evidence="4" key="2">
    <citation type="journal article" date="2019" name="Int. J. Syst. Evol. Microbiol.">
        <title>The Global Catalogue of Microorganisms (GCM) 10K type strain sequencing project: providing services to taxonomists for standard genome sequencing and annotation.</title>
        <authorList>
            <consortium name="The Broad Institute Genomics Platform"/>
            <consortium name="The Broad Institute Genome Sequencing Center for Infectious Disease"/>
            <person name="Wu L."/>
            <person name="Ma J."/>
        </authorList>
    </citation>
    <scope>NUCLEOTIDE SEQUENCE [LARGE SCALE GENOMIC DNA]</scope>
    <source>
        <strain evidence="4">NBRC 107715</strain>
    </source>
</reference>
<sequence>MNSDNAIIVRALLEALENAEGTPFGQPGEAAEYRRVLAEHFAAESALPLARYDEAKARRDAKAEDDALKRAEYILRRRRDPNSPIDRELEIDLAIPF</sequence>
<dbReference type="EMBL" id="BSPK01000004">
    <property type="protein sequence ID" value="GLS62239.1"/>
    <property type="molecule type" value="Genomic_DNA"/>
</dbReference>
<dbReference type="AlphaFoldDB" id="A0A512IX51"/>
<protein>
    <submittedName>
        <fullName evidence="1">Uncharacterized protein</fullName>
    </submittedName>
</protein>
<dbReference type="Proteomes" id="UP001156856">
    <property type="component" value="Unassembled WGS sequence"/>
</dbReference>
<comment type="caution">
    <text evidence="1">The sequence shown here is derived from an EMBL/GenBank/DDBJ whole genome shotgun (WGS) entry which is preliminary data.</text>
</comment>
<organism evidence="1 3">
    <name type="scientific">Methylobacterium oxalidis</name>
    <dbReference type="NCBI Taxonomy" id="944322"/>
    <lineage>
        <taxon>Bacteria</taxon>
        <taxon>Pseudomonadati</taxon>
        <taxon>Pseudomonadota</taxon>
        <taxon>Alphaproteobacteria</taxon>
        <taxon>Hyphomicrobiales</taxon>
        <taxon>Methylobacteriaceae</taxon>
        <taxon>Methylobacterium</taxon>
    </lineage>
</organism>
<reference evidence="2" key="4">
    <citation type="submission" date="2023-01" db="EMBL/GenBank/DDBJ databases">
        <title>Draft genome sequence of Methylobacterium oxalidis strain NBRC 107715.</title>
        <authorList>
            <person name="Sun Q."/>
            <person name="Mori K."/>
        </authorList>
    </citation>
    <scope>NUCLEOTIDE SEQUENCE</scope>
    <source>
        <strain evidence="2">NBRC 107715</strain>
    </source>
</reference>